<dbReference type="Proteomes" id="UP001485043">
    <property type="component" value="Unassembled WGS sequence"/>
</dbReference>
<dbReference type="EMBL" id="JALJOV010000903">
    <property type="protein sequence ID" value="KAK9858856.1"/>
    <property type="molecule type" value="Genomic_DNA"/>
</dbReference>
<accession>A0AAW1STD7</accession>
<evidence type="ECO:0000313" key="2">
    <source>
        <dbReference type="EMBL" id="KAK9858856.1"/>
    </source>
</evidence>
<feature type="region of interest" description="Disordered" evidence="1">
    <location>
        <begin position="1"/>
        <end position="36"/>
    </location>
</feature>
<comment type="caution">
    <text evidence="2">The sequence shown here is derived from an EMBL/GenBank/DDBJ whole genome shotgun (WGS) entry which is preliminary data.</text>
</comment>
<evidence type="ECO:0000313" key="3">
    <source>
        <dbReference type="Proteomes" id="UP001485043"/>
    </source>
</evidence>
<proteinExistence type="predicted"/>
<reference evidence="2 3" key="1">
    <citation type="journal article" date="2024" name="Nat. Commun.">
        <title>Phylogenomics reveals the evolutionary origins of lichenization in chlorophyte algae.</title>
        <authorList>
            <person name="Puginier C."/>
            <person name="Libourel C."/>
            <person name="Otte J."/>
            <person name="Skaloud P."/>
            <person name="Haon M."/>
            <person name="Grisel S."/>
            <person name="Petersen M."/>
            <person name="Berrin J.G."/>
            <person name="Delaux P.M."/>
            <person name="Dal Grande F."/>
            <person name="Keller J."/>
        </authorList>
    </citation>
    <scope>NUCLEOTIDE SEQUENCE [LARGE SCALE GENOMIC DNA]</scope>
    <source>
        <strain evidence="2 3">SAG 2523</strain>
    </source>
</reference>
<evidence type="ECO:0000256" key="1">
    <source>
        <dbReference type="SAM" id="MobiDB-lite"/>
    </source>
</evidence>
<sequence>MPAVCRPYQPVKPRMPQNGFLGADHSPTTPLLPKGDLPAVAVPRIARESISQPGTPTERDRVLNEHRQLHPQSSFQYSISRRPGKGKGLGGRMLSMLQQKPLRFFGWLATCGHTLGLVGL</sequence>
<protein>
    <submittedName>
        <fullName evidence="2">Uncharacterized protein</fullName>
    </submittedName>
</protein>
<dbReference type="AlphaFoldDB" id="A0AAW1STD7"/>
<organism evidence="2 3">
    <name type="scientific">Apatococcus fuscideae</name>
    <dbReference type="NCBI Taxonomy" id="2026836"/>
    <lineage>
        <taxon>Eukaryota</taxon>
        <taxon>Viridiplantae</taxon>
        <taxon>Chlorophyta</taxon>
        <taxon>core chlorophytes</taxon>
        <taxon>Trebouxiophyceae</taxon>
        <taxon>Chlorellales</taxon>
        <taxon>Chlorellaceae</taxon>
        <taxon>Apatococcus</taxon>
    </lineage>
</organism>
<feature type="compositionally biased region" description="Polar residues" evidence="1">
    <location>
        <begin position="70"/>
        <end position="79"/>
    </location>
</feature>
<feature type="region of interest" description="Disordered" evidence="1">
    <location>
        <begin position="68"/>
        <end position="92"/>
    </location>
</feature>
<gene>
    <name evidence="2" type="ORF">WJX84_001845</name>
</gene>
<keyword evidence="3" id="KW-1185">Reference proteome</keyword>
<name>A0AAW1STD7_9CHLO</name>